<feature type="domain" description="DOMON" evidence="10">
    <location>
        <begin position="450"/>
        <end position="563"/>
    </location>
</feature>
<gene>
    <name evidence="12" type="ORF">RJ640_004861</name>
</gene>
<dbReference type="EMBL" id="JAVXUO010003037">
    <property type="protein sequence ID" value="KAK2967295.1"/>
    <property type="molecule type" value="Genomic_DNA"/>
</dbReference>
<keyword evidence="5" id="KW-0249">Electron transport</keyword>
<feature type="transmembrane region" description="Helical" evidence="8">
    <location>
        <begin position="745"/>
        <end position="769"/>
    </location>
</feature>
<keyword evidence="3 8" id="KW-0812">Transmembrane</keyword>
<dbReference type="PANTHER" id="PTHR23130">
    <property type="entry name" value="CYTOCHROME B561 AND DOMON DOMAIN-CONTAINING PROTEIN"/>
    <property type="match status" value="1"/>
</dbReference>
<dbReference type="PANTHER" id="PTHR23130:SF212">
    <property type="entry name" value="AUXIN-RESPONSIVE FAMILY PROTEIN"/>
    <property type="match status" value="1"/>
</dbReference>
<evidence type="ECO:0000256" key="8">
    <source>
        <dbReference type="SAM" id="Phobius"/>
    </source>
</evidence>
<feature type="domain" description="Cytochrome b561" evidence="11">
    <location>
        <begin position="170"/>
        <end position="370"/>
    </location>
</feature>
<feature type="signal peptide" evidence="9">
    <location>
        <begin position="1"/>
        <end position="21"/>
    </location>
</feature>
<sequence length="801" mass="87952">MLRLKTVFALCLLFSLTICSASQTSQNQTCSSYEFSSTKPFASCRDLGVLDSFLHWNFYPASNTVEVAFRKIHTAADRWIAWAVNPTAKGMVGSQAFIAFQQNEAMKAYTAPIASYGTRMEKGNLSFPVFDVSAASSANEIIIFAKFQLPTNSTVVNHVWQEGPVIGGSTLGVHALSGGNVQSRATIDFYSGKVEAVRGFSSRSKLKVAHGVLNAISWGTLMPLGMIFARHVKVFPSADPTWFYLHVCCQCLGYFLGVVGGIMGFFLRKHSSGMRISTHGCIGATLLSLATLQVLVGFFLRPKKDHKYRLYWNLFHWGAGYATIGLGIYNVFAGLHLMNARTSKVAYTAVISTLLGIAVVLEILTCYMVRKRRKSERSEHASGETEGIDNGFAATQEQQMMLRLKTVFALCLLFSLTICSASQTSQNQTCSSYEFSSNKPFASCRDLGVLDSFLHWNFYPASNTVEVAFRKIHTAADRWIAWAVNPTAKGMVGSQAFIAFQQNEAMKAYTAPIASYGTRMEKGNLSFPVFDVSAASSANEIIIFAKFQLPTNSTVVNHVWQEGPVIGGSTLGVHALSGGNVQSRATIDFYSGKVEAVRGFSSRSKLKVAHGVLNAISWGTLMPLGMIFARHVKVFPSADPTWFYLHVCCQCLGYFLGVVGGIMGFFLRKHSSGMRISTHGCIGATLLSLATLQVLVGFFLRPKKDHKYRLYWNLFHWGAGYATIGLGIYNVFAGLHLMNARTSKVAYTAVISTLLGIAVVLEILTCYMVRKRRKSERSEHASGETEGIDNDFAATQEQQMV</sequence>
<dbReference type="PROSITE" id="PS50836">
    <property type="entry name" value="DOMON"/>
    <property type="match status" value="2"/>
</dbReference>
<evidence type="ECO:0008006" key="14">
    <source>
        <dbReference type="Google" id="ProtNLM"/>
    </source>
</evidence>
<feature type="transmembrane region" description="Helical" evidence="8">
    <location>
        <begin position="312"/>
        <end position="333"/>
    </location>
</feature>
<keyword evidence="2" id="KW-0813">Transport</keyword>
<dbReference type="AlphaFoldDB" id="A0AA88QQH7"/>
<dbReference type="GO" id="GO:0016020">
    <property type="term" value="C:membrane"/>
    <property type="evidence" value="ECO:0007669"/>
    <property type="project" value="UniProtKB-SubCell"/>
</dbReference>
<keyword evidence="13" id="KW-1185">Reference proteome</keyword>
<feature type="transmembrane region" description="Helical" evidence="8">
    <location>
        <begin position="208"/>
        <end position="229"/>
    </location>
</feature>
<evidence type="ECO:0000256" key="5">
    <source>
        <dbReference type="ARBA" id="ARBA00022982"/>
    </source>
</evidence>
<keyword evidence="7 8" id="KW-0472">Membrane</keyword>
<keyword evidence="6 8" id="KW-1133">Transmembrane helix</keyword>
<comment type="subcellular location">
    <subcellularLocation>
        <location evidence="1">Membrane</location>
    </subcellularLocation>
</comment>
<reference evidence="12" key="1">
    <citation type="submission" date="2022-12" db="EMBL/GenBank/DDBJ databases">
        <title>Draft genome assemblies for two species of Escallonia (Escalloniales).</title>
        <authorList>
            <person name="Chanderbali A."/>
            <person name="Dervinis C."/>
            <person name="Anghel I."/>
            <person name="Soltis D."/>
            <person name="Soltis P."/>
            <person name="Zapata F."/>
        </authorList>
    </citation>
    <scope>NUCLEOTIDE SEQUENCE</scope>
    <source>
        <strain evidence="12">UCBG92.1500</strain>
        <tissue evidence="12">Leaf</tissue>
    </source>
</reference>
<feature type="transmembrane region" description="Helical" evidence="8">
    <location>
        <begin position="345"/>
        <end position="369"/>
    </location>
</feature>
<dbReference type="Proteomes" id="UP001187471">
    <property type="component" value="Unassembled WGS sequence"/>
</dbReference>
<protein>
    <recommendedName>
        <fullName evidence="14">Cytochrome b561 and DOMON domain-containing protein</fullName>
    </recommendedName>
</protein>
<evidence type="ECO:0000256" key="2">
    <source>
        <dbReference type="ARBA" id="ARBA00022448"/>
    </source>
</evidence>
<evidence type="ECO:0000259" key="11">
    <source>
        <dbReference type="PROSITE" id="PS50939"/>
    </source>
</evidence>
<comment type="caution">
    <text evidence="12">The sequence shown here is derived from an EMBL/GenBank/DDBJ whole genome shotgun (WGS) entry which is preliminary data.</text>
</comment>
<evidence type="ECO:0000256" key="7">
    <source>
        <dbReference type="ARBA" id="ARBA00023136"/>
    </source>
</evidence>
<name>A0AA88QQH7_9ASTE</name>
<feature type="chain" id="PRO_5041670993" description="Cytochrome b561 and DOMON domain-containing protein" evidence="9">
    <location>
        <begin position="22"/>
        <end position="801"/>
    </location>
</feature>
<feature type="transmembrane region" description="Helical" evidence="8">
    <location>
        <begin position="241"/>
        <end position="264"/>
    </location>
</feature>
<evidence type="ECO:0000256" key="9">
    <source>
        <dbReference type="SAM" id="SignalP"/>
    </source>
</evidence>
<dbReference type="CDD" id="cd08760">
    <property type="entry name" value="Cyt_b561_FRRS1_like"/>
    <property type="match status" value="2"/>
</dbReference>
<dbReference type="Pfam" id="PF04526">
    <property type="entry name" value="DUF568"/>
    <property type="match status" value="2"/>
</dbReference>
<dbReference type="CDD" id="cd09629">
    <property type="entry name" value="DOMON_CIL1_like"/>
    <property type="match status" value="2"/>
</dbReference>
<feature type="domain" description="Cytochrome b561" evidence="11">
    <location>
        <begin position="570"/>
        <end position="770"/>
    </location>
</feature>
<evidence type="ECO:0000313" key="12">
    <source>
        <dbReference type="EMBL" id="KAK2967295.1"/>
    </source>
</evidence>
<organism evidence="12 13">
    <name type="scientific">Escallonia rubra</name>
    <dbReference type="NCBI Taxonomy" id="112253"/>
    <lineage>
        <taxon>Eukaryota</taxon>
        <taxon>Viridiplantae</taxon>
        <taxon>Streptophyta</taxon>
        <taxon>Embryophyta</taxon>
        <taxon>Tracheophyta</taxon>
        <taxon>Spermatophyta</taxon>
        <taxon>Magnoliopsida</taxon>
        <taxon>eudicotyledons</taxon>
        <taxon>Gunneridae</taxon>
        <taxon>Pentapetalae</taxon>
        <taxon>asterids</taxon>
        <taxon>campanulids</taxon>
        <taxon>Escalloniales</taxon>
        <taxon>Escalloniaceae</taxon>
        <taxon>Escallonia</taxon>
    </lineage>
</organism>
<accession>A0AA88QQH7</accession>
<dbReference type="PROSITE" id="PS50939">
    <property type="entry name" value="CYTOCHROME_B561"/>
    <property type="match status" value="2"/>
</dbReference>
<dbReference type="InterPro" id="IPR005018">
    <property type="entry name" value="DOMON_domain"/>
</dbReference>
<feature type="transmembrane region" description="Helical" evidence="8">
    <location>
        <begin position="712"/>
        <end position="733"/>
    </location>
</feature>
<evidence type="ECO:0000256" key="6">
    <source>
        <dbReference type="ARBA" id="ARBA00022989"/>
    </source>
</evidence>
<evidence type="ECO:0000256" key="1">
    <source>
        <dbReference type="ARBA" id="ARBA00004370"/>
    </source>
</evidence>
<evidence type="ECO:0000313" key="13">
    <source>
        <dbReference type="Proteomes" id="UP001187471"/>
    </source>
</evidence>
<feature type="domain" description="DOMON" evidence="10">
    <location>
        <begin position="50"/>
        <end position="163"/>
    </location>
</feature>
<dbReference type="SMART" id="SM00665">
    <property type="entry name" value="B561"/>
    <property type="match status" value="2"/>
</dbReference>
<dbReference type="Gene3D" id="1.20.120.1770">
    <property type="match status" value="2"/>
</dbReference>
<dbReference type="InterPro" id="IPR045265">
    <property type="entry name" value="AIR12_DOMON"/>
</dbReference>
<evidence type="ECO:0000256" key="3">
    <source>
        <dbReference type="ARBA" id="ARBA00022692"/>
    </source>
</evidence>
<feature type="transmembrane region" description="Helical" evidence="8">
    <location>
        <begin position="276"/>
        <end position="300"/>
    </location>
</feature>
<evidence type="ECO:0000259" key="10">
    <source>
        <dbReference type="PROSITE" id="PS50836"/>
    </source>
</evidence>
<feature type="transmembrane region" description="Helical" evidence="8">
    <location>
        <begin position="676"/>
        <end position="700"/>
    </location>
</feature>
<proteinExistence type="predicted"/>
<evidence type="ECO:0000256" key="4">
    <source>
        <dbReference type="ARBA" id="ARBA00022729"/>
    </source>
</evidence>
<dbReference type="Pfam" id="PF03188">
    <property type="entry name" value="Cytochrom_B561"/>
    <property type="match status" value="2"/>
</dbReference>
<keyword evidence="4 9" id="KW-0732">Signal</keyword>
<dbReference type="InterPro" id="IPR006593">
    <property type="entry name" value="Cyt_b561/ferric_Rdtase_TM"/>
</dbReference>
<feature type="transmembrane region" description="Helical" evidence="8">
    <location>
        <begin position="641"/>
        <end position="664"/>
    </location>
</feature>